<feature type="region of interest" description="Disordered" evidence="1">
    <location>
        <begin position="19"/>
        <end position="45"/>
    </location>
</feature>
<organism evidence="2 3">
    <name type="scientific">Sclerotinia nivalis</name>
    <dbReference type="NCBI Taxonomy" id="352851"/>
    <lineage>
        <taxon>Eukaryota</taxon>
        <taxon>Fungi</taxon>
        <taxon>Dikarya</taxon>
        <taxon>Ascomycota</taxon>
        <taxon>Pezizomycotina</taxon>
        <taxon>Leotiomycetes</taxon>
        <taxon>Helotiales</taxon>
        <taxon>Sclerotiniaceae</taxon>
        <taxon>Sclerotinia</taxon>
    </lineage>
</organism>
<reference evidence="2" key="1">
    <citation type="submission" date="2022-11" db="EMBL/GenBank/DDBJ databases">
        <title>Genome Resource of Sclerotinia nivalis Strain SnTB1, a Plant Pathogen Isolated from American Ginseng.</title>
        <authorList>
            <person name="Fan S."/>
        </authorList>
    </citation>
    <scope>NUCLEOTIDE SEQUENCE</scope>
    <source>
        <strain evidence="2">SnTB1</strain>
    </source>
</reference>
<dbReference type="Proteomes" id="UP001152300">
    <property type="component" value="Unassembled WGS sequence"/>
</dbReference>
<dbReference type="AlphaFoldDB" id="A0A9X0ABE4"/>
<proteinExistence type="predicted"/>
<evidence type="ECO:0000256" key="1">
    <source>
        <dbReference type="SAM" id="MobiDB-lite"/>
    </source>
</evidence>
<name>A0A9X0ABE4_9HELO</name>
<dbReference type="EMBL" id="JAPEIS010000014">
    <property type="protein sequence ID" value="KAJ8059622.1"/>
    <property type="molecule type" value="Genomic_DNA"/>
</dbReference>
<protein>
    <submittedName>
        <fullName evidence="2">Uncharacterized protein</fullName>
    </submittedName>
</protein>
<keyword evidence="3" id="KW-1185">Reference proteome</keyword>
<sequence>MWDGLLTQHIKGNKIHLAELQDDGEDSNGSEDQDDGEVGTTGISRERQLKFLGIDSILQQENGLRESPVPLNEFIFGAGRFQHSYHFRTCDREDCMMNRMPKIEGAAAYQMPAPATGGKSAHPSQKPFA</sequence>
<gene>
    <name evidence="2" type="ORF">OCU04_011275</name>
</gene>
<evidence type="ECO:0000313" key="3">
    <source>
        <dbReference type="Proteomes" id="UP001152300"/>
    </source>
</evidence>
<comment type="caution">
    <text evidence="2">The sequence shown here is derived from an EMBL/GenBank/DDBJ whole genome shotgun (WGS) entry which is preliminary data.</text>
</comment>
<feature type="compositionally biased region" description="Acidic residues" evidence="1">
    <location>
        <begin position="20"/>
        <end position="37"/>
    </location>
</feature>
<evidence type="ECO:0000313" key="2">
    <source>
        <dbReference type="EMBL" id="KAJ8059622.1"/>
    </source>
</evidence>
<accession>A0A9X0ABE4</accession>